<keyword evidence="2" id="KW-0812">Transmembrane</keyword>
<dbReference type="InterPro" id="IPR040632">
    <property type="entry name" value="Sulfotransfer_4"/>
</dbReference>
<dbReference type="PANTHER" id="PTHR36978">
    <property type="entry name" value="P-LOOP CONTAINING NUCLEOTIDE TRIPHOSPHATE HYDROLASE"/>
    <property type="match status" value="1"/>
</dbReference>
<dbReference type="EMBL" id="MCFA01000071">
    <property type="protein sequence ID" value="ORY10537.1"/>
    <property type="molecule type" value="Genomic_DNA"/>
</dbReference>
<dbReference type="Pfam" id="PF17784">
    <property type="entry name" value="Sulfotransfer_4"/>
    <property type="match status" value="1"/>
</dbReference>
<dbReference type="Gene3D" id="3.40.50.300">
    <property type="entry name" value="P-loop containing nucleotide triphosphate hydrolases"/>
    <property type="match status" value="1"/>
</dbReference>
<keyword evidence="4" id="KW-1185">Reference proteome</keyword>
<feature type="region of interest" description="Disordered" evidence="1">
    <location>
        <begin position="344"/>
        <end position="396"/>
    </location>
</feature>
<dbReference type="PANTHER" id="PTHR36978:SF4">
    <property type="entry name" value="P-LOOP CONTAINING NUCLEOSIDE TRIPHOSPHATE HYDROLASE PROTEIN"/>
    <property type="match status" value="1"/>
</dbReference>
<reference evidence="3 4" key="1">
    <citation type="submission" date="2016-07" db="EMBL/GenBank/DDBJ databases">
        <title>Pervasive Adenine N6-methylation of Active Genes in Fungi.</title>
        <authorList>
            <consortium name="DOE Joint Genome Institute"/>
            <person name="Mondo S.J."/>
            <person name="Dannebaum R.O."/>
            <person name="Kuo R.C."/>
            <person name="Labutti K."/>
            <person name="Haridas S."/>
            <person name="Kuo A."/>
            <person name="Salamov A."/>
            <person name="Ahrendt S.R."/>
            <person name="Lipzen A."/>
            <person name="Sullivan W."/>
            <person name="Andreopoulos W.B."/>
            <person name="Clum A."/>
            <person name="Lindquist E."/>
            <person name="Daum C."/>
            <person name="Ramamoorthy G.K."/>
            <person name="Gryganskyi A."/>
            <person name="Culley D."/>
            <person name="Magnuson J.K."/>
            <person name="James T.Y."/>
            <person name="O'Malley M.A."/>
            <person name="Stajich J.E."/>
            <person name="Spatafora J.W."/>
            <person name="Visel A."/>
            <person name="Grigoriev I.V."/>
        </authorList>
    </citation>
    <scope>NUCLEOTIDE SEQUENCE [LARGE SCALE GENOMIC DNA]</scope>
    <source>
        <strain evidence="3 4">CBS 115471</strain>
    </source>
</reference>
<evidence type="ECO:0000256" key="2">
    <source>
        <dbReference type="SAM" id="Phobius"/>
    </source>
</evidence>
<dbReference type="STRING" id="1231657.A0A1Y1ZKI9"/>
<comment type="caution">
    <text evidence="3">The sequence shown here is derived from an EMBL/GenBank/DDBJ whole genome shotgun (WGS) entry which is preliminary data.</text>
</comment>
<organism evidence="3 4">
    <name type="scientific">Clohesyomyces aquaticus</name>
    <dbReference type="NCBI Taxonomy" id="1231657"/>
    <lineage>
        <taxon>Eukaryota</taxon>
        <taxon>Fungi</taxon>
        <taxon>Dikarya</taxon>
        <taxon>Ascomycota</taxon>
        <taxon>Pezizomycotina</taxon>
        <taxon>Dothideomycetes</taxon>
        <taxon>Pleosporomycetidae</taxon>
        <taxon>Pleosporales</taxon>
        <taxon>Lindgomycetaceae</taxon>
        <taxon>Clohesyomyces</taxon>
    </lineage>
</organism>
<accession>A0A1Y1ZKI9</accession>
<dbReference type="OrthoDB" id="408152at2759"/>
<evidence type="ECO:0000256" key="1">
    <source>
        <dbReference type="SAM" id="MobiDB-lite"/>
    </source>
</evidence>
<gene>
    <name evidence="3" type="ORF">BCR34DRAFT_346558</name>
</gene>
<sequence>MSAAAKNIVVSAEPIVVAHKLITADTNKYILIKQAIVVGLPGAGTDAIVAALKKLELKVYDTDEFVKQRERDAPLWLEAKKAKKAGIPYGRNEYDKLTGRYNAVVGIPSVFFAKDLVDAYLDTKVILVPGNVSITTKMTNSVIWYTGSAVSPLKVFSFLDPIFFGKLSALLKVCVTPYFGKQIAAAEAHKSHAAHGDAIRKAVPAKRLLEINEFTSWDLLCAFLGKAIPADPIPVMKDDLTTPYFGPAKKVVESYCSAVGVDAYYCVVVLGVAIAKYVIYNLCRIIGVIAIDLLVLTAAVVYFLCASEAAKRLPAAPKAEVAAEKPVAEKKEAAVPPHVAAKIQKSSAIAKKETAAPTPPHRRQKNWAGQGGRKATHGRSQSGPVERPPRPIRGTVAGWANWSVDIAKDYREKYVEAKSAAEMSKGVQLDMTEKFVARK</sequence>
<keyword evidence="2" id="KW-0472">Membrane</keyword>
<feature type="transmembrane region" description="Helical" evidence="2">
    <location>
        <begin position="285"/>
        <end position="305"/>
    </location>
</feature>
<dbReference type="InterPro" id="IPR027417">
    <property type="entry name" value="P-loop_NTPase"/>
</dbReference>
<evidence type="ECO:0000313" key="4">
    <source>
        <dbReference type="Proteomes" id="UP000193144"/>
    </source>
</evidence>
<protein>
    <submittedName>
        <fullName evidence="3">Uncharacterized protein</fullName>
    </submittedName>
</protein>
<dbReference type="AlphaFoldDB" id="A0A1Y1ZKI9"/>
<feature type="transmembrane region" description="Helical" evidence="2">
    <location>
        <begin position="259"/>
        <end position="279"/>
    </location>
</feature>
<dbReference type="Proteomes" id="UP000193144">
    <property type="component" value="Unassembled WGS sequence"/>
</dbReference>
<name>A0A1Y1ZKI9_9PLEO</name>
<keyword evidence="2" id="KW-1133">Transmembrane helix</keyword>
<proteinExistence type="predicted"/>
<evidence type="ECO:0000313" key="3">
    <source>
        <dbReference type="EMBL" id="ORY10537.1"/>
    </source>
</evidence>